<dbReference type="EMBL" id="WJEC01000179">
    <property type="protein sequence ID" value="KAF7484966.1"/>
    <property type="molecule type" value="Genomic_DNA"/>
</dbReference>
<gene>
    <name evidence="2" type="ORF">GHT09_003485</name>
</gene>
<feature type="compositionally biased region" description="Polar residues" evidence="1">
    <location>
        <begin position="95"/>
        <end position="106"/>
    </location>
</feature>
<comment type="caution">
    <text evidence="2">The sequence shown here is derived from an EMBL/GenBank/DDBJ whole genome shotgun (WGS) entry which is preliminary data.</text>
</comment>
<sequence length="144" mass="15301">MSKAPECLGGREGQYEKRTEDIPRVRPGEDAFAGRQVSHRQQGPCPCGASTWRGNSMAIRSSEGPRSLWPERGQRFLLNGVAVPSIRSQPHPDATHSQSAQTQGLQPGQCPAGALPWGPASLQGEELGAAVLGPGTLDLSRLPL</sequence>
<name>A0A834V645_MARMO</name>
<evidence type="ECO:0000313" key="2">
    <source>
        <dbReference type="EMBL" id="KAF7484966.1"/>
    </source>
</evidence>
<proteinExistence type="predicted"/>
<evidence type="ECO:0000313" key="3">
    <source>
        <dbReference type="Proteomes" id="UP000662637"/>
    </source>
</evidence>
<reference evidence="2" key="1">
    <citation type="submission" date="2020-08" db="EMBL/GenBank/DDBJ databases">
        <authorList>
            <person name="Shumante A."/>
            <person name="Zimin A.V."/>
            <person name="Puiu D."/>
            <person name="Salzberg S.L."/>
        </authorList>
    </citation>
    <scope>NUCLEOTIDE SEQUENCE</scope>
    <source>
        <strain evidence="2">WC2-LM</strain>
        <tissue evidence="2">Liver</tissue>
    </source>
</reference>
<protein>
    <submittedName>
        <fullName evidence="2">Uncharacterized protein</fullName>
    </submittedName>
</protein>
<dbReference type="AlphaFoldDB" id="A0A834V645"/>
<accession>A0A834V645</accession>
<feature type="compositionally biased region" description="Basic and acidic residues" evidence="1">
    <location>
        <begin position="13"/>
        <end position="29"/>
    </location>
</feature>
<dbReference type="Proteomes" id="UP000662637">
    <property type="component" value="Unassembled WGS sequence"/>
</dbReference>
<organism evidence="2 3">
    <name type="scientific">Marmota monax</name>
    <name type="common">Woodchuck</name>
    <dbReference type="NCBI Taxonomy" id="9995"/>
    <lineage>
        <taxon>Eukaryota</taxon>
        <taxon>Metazoa</taxon>
        <taxon>Chordata</taxon>
        <taxon>Craniata</taxon>
        <taxon>Vertebrata</taxon>
        <taxon>Euteleostomi</taxon>
        <taxon>Mammalia</taxon>
        <taxon>Eutheria</taxon>
        <taxon>Euarchontoglires</taxon>
        <taxon>Glires</taxon>
        <taxon>Rodentia</taxon>
        <taxon>Sciuromorpha</taxon>
        <taxon>Sciuridae</taxon>
        <taxon>Xerinae</taxon>
        <taxon>Marmotini</taxon>
        <taxon>Marmota</taxon>
    </lineage>
</organism>
<evidence type="ECO:0000256" key="1">
    <source>
        <dbReference type="SAM" id="MobiDB-lite"/>
    </source>
</evidence>
<feature type="region of interest" description="Disordered" evidence="1">
    <location>
        <begin position="82"/>
        <end position="121"/>
    </location>
</feature>
<feature type="region of interest" description="Disordered" evidence="1">
    <location>
        <begin position="1"/>
        <end position="69"/>
    </location>
</feature>